<dbReference type="AlphaFoldDB" id="C0LTL6"/>
<gene>
    <name evidence="1" type="primary">sibB</name>
</gene>
<protein>
    <submittedName>
        <fullName evidence="1">SibB</fullName>
    </submittedName>
</protein>
<organism evidence="1">
    <name type="scientific">Streptosporangium sibiricum</name>
    <dbReference type="NCBI Taxonomy" id="457432"/>
    <lineage>
        <taxon>Bacteria</taxon>
        <taxon>Bacillati</taxon>
        <taxon>Actinomycetota</taxon>
        <taxon>Actinomycetes</taxon>
        <taxon>Streptosporangiales</taxon>
        <taxon>Streptosporangiaceae</taxon>
        <taxon>Streptosporangium</taxon>
    </lineage>
</organism>
<sequence length="93" mass="9720">MTRTASPVTVMSTPSPRTFVPVSIVQSGLARMLCIFCSVGRAQNHRAPSCQAPATGVTWGVAGGRTVVSQYNWAPSSRVRVASQSSGSAPGWL</sequence>
<evidence type="ECO:0000313" key="1">
    <source>
        <dbReference type="EMBL" id="ACN39725.1"/>
    </source>
</evidence>
<dbReference type="EMBL" id="FJ768674">
    <property type="protein sequence ID" value="ACN39725.1"/>
    <property type="molecule type" value="Genomic_DNA"/>
</dbReference>
<reference evidence="1" key="1">
    <citation type="journal article" date="2009" name="Appl. Environ. Microbiol.">
        <title>Biosynthesis of sibiromycin, a potent antitumor antibiotic.</title>
        <authorList>
            <person name="Li W."/>
            <person name="Khullar A."/>
            <person name="Chou S."/>
            <person name="Sacramo A."/>
            <person name="Gerratana B."/>
        </authorList>
    </citation>
    <scope>NUCLEOTIDE SEQUENCE</scope>
    <source>
        <strain evidence="1">DSM 44039</strain>
    </source>
</reference>
<name>C0LTL6_STRSJ</name>
<proteinExistence type="predicted"/>
<accession>C0LTL6</accession>